<dbReference type="PANTHER" id="PTHR23188:SF12">
    <property type="entry name" value="RNA POLYMERASE II-ASSOCIATED FACTOR 1 HOMOLOG"/>
    <property type="match status" value="1"/>
</dbReference>
<name>A0A8H7XT10_PSICU</name>
<dbReference type="GO" id="GO:0003682">
    <property type="term" value="F:chromatin binding"/>
    <property type="evidence" value="ECO:0007669"/>
    <property type="project" value="TreeGrafter"/>
</dbReference>
<feature type="compositionally biased region" description="Low complexity" evidence="4">
    <location>
        <begin position="106"/>
        <end position="123"/>
    </location>
</feature>
<proteinExistence type="inferred from homology"/>
<dbReference type="Pfam" id="PF03985">
    <property type="entry name" value="Paf1"/>
    <property type="match status" value="1"/>
</dbReference>
<comment type="similarity">
    <text evidence="2">Belongs to the PAF1 family.</text>
</comment>
<dbReference type="PANTHER" id="PTHR23188">
    <property type="entry name" value="RNA POLYMERASE II-ASSOCIATED FACTOR 1 HOMOLOG"/>
    <property type="match status" value="1"/>
</dbReference>
<evidence type="ECO:0000256" key="3">
    <source>
        <dbReference type="ARBA" id="ARBA00023242"/>
    </source>
</evidence>
<dbReference type="GO" id="GO:0000993">
    <property type="term" value="F:RNA polymerase II complex binding"/>
    <property type="evidence" value="ECO:0007669"/>
    <property type="project" value="TreeGrafter"/>
</dbReference>
<gene>
    <name evidence="5" type="ORF">JR316_008566</name>
</gene>
<comment type="caution">
    <text evidence="5">The sequence shown here is derived from an EMBL/GenBank/DDBJ whole genome shotgun (WGS) entry which is preliminary data.</text>
</comment>
<evidence type="ECO:0008006" key="6">
    <source>
        <dbReference type="Google" id="ProtNLM"/>
    </source>
</evidence>
<dbReference type="GO" id="GO:0006368">
    <property type="term" value="P:transcription elongation by RNA polymerase II"/>
    <property type="evidence" value="ECO:0007669"/>
    <property type="project" value="InterPro"/>
</dbReference>
<evidence type="ECO:0000256" key="1">
    <source>
        <dbReference type="ARBA" id="ARBA00004123"/>
    </source>
</evidence>
<accession>A0A8H7XT10</accession>
<evidence type="ECO:0000313" key="5">
    <source>
        <dbReference type="EMBL" id="KAG5166477.1"/>
    </source>
</evidence>
<dbReference type="EMBL" id="JAFIQS010000008">
    <property type="protein sequence ID" value="KAG5166477.1"/>
    <property type="molecule type" value="Genomic_DNA"/>
</dbReference>
<dbReference type="AlphaFoldDB" id="A0A8H7XT10"/>
<dbReference type="OrthoDB" id="10260285at2759"/>
<protein>
    <recommendedName>
        <fullName evidence="6">RNA polymerase II-associated protein</fullName>
    </recommendedName>
</protein>
<organism evidence="5">
    <name type="scientific">Psilocybe cubensis</name>
    <name type="common">Psychedelic mushroom</name>
    <name type="synonym">Stropharia cubensis</name>
    <dbReference type="NCBI Taxonomy" id="181762"/>
    <lineage>
        <taxon>Eukaryota</taxon>
        <taxon>Fungi</taxon>
        <taxon>Dikarya</taxon>
        <taxon>Basidiomycota</taxon>
        <taxon>Agaricomycotina</taxon>
        <taxon>Agaricomycetes</taxon>
        <taxon>Agaricomycetidae</taxon>
        <taxon>Agaricales</taxon>
        <taxon>Agaricineae</taxon>
        <taxon>Strophariaceae</taxon>
        <taxon>Psilocybe</taxon>
    </lineage>
</organism>
<comment type="subcellular location">
    <subcellularLocation>
        <location evidence="1">Nucleus</location>
    </subcellularLocation>
</comment>
<evidence type="ECO:0000256" key="4">
    <source>
        <dbReference type="SAM" id="MobiDB-lite"/>
    </source>
</evidence>
<feature type="region of interest" description="Disordered" evidence="4">
    <location>
        <begin position="106"/>
        <end position="127"/>
    </location>
</feature>
<keyword evidence="3" id="KW-0539">Nucleus</keyword>
<dbReference type="GO" id="GO:0016593">
    <property type="term" value="C:Cdc73/Paf1 complex"/>
    <property type="evidence" value="ECO:0007669"/>
    <property type="project" value="InterPro"/>
</dbReference>
<sequence length="419" mass="47790">MSSKKSSKLDLLVRVRYSNPLPAPPCPPKLLNIPTNPMRYARPEFLNALANETPLPMIVDAECGMPLDLGKWECLWEEGGDDSSLNPDIHNLPKLDPKDAFLLSDPSSSTNTYPTNGPTTPSTERLTYGTPIANVPWLRKTEYISRESSQRSAVQESKHVVEDIDISRNAQLRDIESSFVASNEDFSLEALQHPNKPGVTAIESYPILPDADIWANQYDLFRFSERPGDRAVDIEDPRLDCAILRPMKTEHDSFLAFYLTANDEAAVSFKETRFSQVPYQVPENEQETTFHFVRDYETVKVEQEVPNEFLLVLYDGDDPLEADHDRPLKEKGAYYKNIERKMLLKKKRVNAYDHYEDKWEVIRVLHSQMSKEEEEEREEALAEVMDPLYLLRNDPDADGEVDDGAGFPLNGQIDIEAHT</sequence>
<evidence type="ECO:0000256" key="2">
    <source>
        <dbReference type="ARBA" id="ARBA00007560"/>
    </source>
</evidence>
<dbReference type="InterPro" id="IPR007133">
    <property type="entry name" value="RNA_pol_II-assoc_Paf1"/>
</dbReference>
<reference evidence="5" key="1">
    <citation type="submission" date="2021-02" db="EMBL/GenBank/DDBJ databases">
        <title>Psilocybe cubensis genome.</title>
        <authorList>
            <person name="Mckernan K.J."/>
            <person name="Crawford S."/>
            <person name="Trippe A."/>
            <person name="Kane L.T."/>
            <person name="Mclaughlin S."/>
        </authorList>
    </citation>
    <scope>NUCLEOTIDE SEQUENCE [LARGE SCALE GENOMIC DNA]</scope>
    <source>
        <strain evidence="5">MGC-MH-2018</strain>
    </source>
</reference>